<organism evidence="2 3">
    <name type="scientific">Sulfobacillus thermotolerans</name>
    <dbReference type="NCBI Taxonomy" id="338644"/>
    <lineage>
        <taxon>Bacteria</taxon>
        <taxon>Bacillati</taxon>
        <taxon>Bacillota</taxon>
        <taxon>Clostridia</taxon>
        <taxon>Eubacteriales</taxon>
        <taxon>Clostridiales Family XVII. Incertae Sedis</taxon>
        <taxon>Sulfobacillus</taxon>
    </lineage>
</organism>
<evidence type="ECO:0008006" key="4">
    <source>
        <dbReference type="Google" id="ProtNLM"/>
    </source>
</evidence>
<dbReference type="EMBL" id="CP019454">
    <property type="protein sequence ID" value="AUW92613.1"/>
    <property type="molecule type" value="Genomic_DNA"/>
</dbReference>
<keyword evidence="1" id="KW-0472">Membrane</keyword>
<evidence type="ECO:0000256" key="1">
    <source>
        <dbReference type="SAM" id="Phobius"/>
    </source>
</evidence>
<feature type="transmembrane region" description="Helical" evidence="1">
    <location>
        <begin position="260"/>
        <end position="279"/>
    </location>
</feature>
<evidence type="ECO:0000313" key="2">
    <source>
        <dbReference type="EMBL" id="AUW92613.1"/>
    </source>
</evidence>
<gene>
    <name evidence="2" type="ORF">BXT84_00490</name>
</gene>
<feature type="transmembrane region" description="Helical" evidence="1">
    <location>
        <begin position="87"/>
        <end position="105"/>
    </location>
</feature>
<name>A0ABM6RMN7_9FIRM</name>
<keyword evidence="3" id="KW-1185">Reference proteome</keyword>
<feature type="transmembrane region" description="Helical" evidence="1">
    <location>
        <begin position="230"/>
        <end position="248"/>
    </location>
</feature>
<feature type="transmembrane region" description="Helical" evidence="1">
    <location>
        <begin position="65"/>
        <end position="81"/>
    </location>
</feature>
<keyword evidence="1" id="KW-0812">Transmembrane</keyword>
<evidence type="ECO:0000313" key="3">
    <source>
        <dbReference type="Proteomes" id="UP000325292"/>
    </source>
</evidence>
<reference evidence="2 3" key="1">
    <citation type="journal article" date="2019" name="Sci. Rep.">
        <title>Sulfobacillus thermotolerans: new insights into resistance and metabolic capacities of acidophilic chemolithotrophs.</title>
        <authorList>
            <person name="Panyushkina A.E."/>
            <person name="Babenko V.V."/>
            <person name="Nikitina A.S."/>
            <person name="Selezneva O.V."/>
            <person name="Tsaplina I.A."/>
            <person name="Letarova M.A."/>
            <person name="Kostryukova E.S."/>
            <person name="Letarov A.V."/>
        </authorList>
    </citation>
    <scope>NUCLEOTIDE SEQUENCE [LARGE SCALE GENOMIC DNA]</scope>
    <source>
        <strain evidence="2 3">Kr1</strain>
    </source>
</reference>
<keyword evidence="1" id="KW-1133">Transmembrane helix</keyword>
<dbReference type="Proteomes" id="UP000325292">
    <property type="component" value="Chromosome"/>
</dbReference>
<protein>
    <recommendedName>
        <fullName evidence="4">Type II secretion system protein GspF domain-containing protein</fullName>
    </recommendedName>
</protein>
<accession>A0ABM6RMN7</accession>
<feature type="transmembrane region" description="Helical" evidence="1">
    <location>
        <begin position="39"/>
        <end position="58"/>
    </location>
</feature>
<sequence>MHSLMLWGVAVLGLLLMGWGVWQWRSVPVALSWQPPPVTVPPVLGLNASWLALTGWPLTPRRLQIVNGAAAGLALIGVTVVTRNPLVGIAGGVFALGIPEGIVRWQARRRWKMLDETALSACTSLRFALEDHQPVLPTWQRLYAYSTGAWRTFLAPCLTAEATGQQAFETVFKQTARAIHHVELQLVGDIVATERTRGNTVDLLATILHLWSQRLEADARRRGQIHAGAWLSRVLLWGGVVGFVLIWTQSPAVAHGAQHGIGFVVVGAGALVIALGAWVQRQAERKAEQV</sequence>
<proteinExistence type="predicted"/>